<evidence type="ECO:0000256" key="3">
    <source>
        <dbReference type="ARBA" id="ARBA00007739"/>
    </source>
</evidence>
<protein>
    <submittedName>
        <fullName evidence="20">Uncharacterized protein</fullName>
    </submittedName>
</protein>
<dbReference type="Gene3D" id="3.40.710.10">
    <property type="entry name" value="DD-peptidase/beta-lactamase superfamily"/>
    <property type="match status" value="1"/>
</dbReference>
<dbReference type="InterPro" id="IPR001460">
    <property type="entry name" value="PCN-bd_Tpept"/>
</dbReference>
<dbReference type="GO" id="GO:0030288">
    <property type="term" value="C:outer membrane-bounded periplasmic space"/>
    <property type="evidence" value="ECO:0007669"/>
    <property type="project" value="TreeGrafter"/>
</dbReference>
<dbReference type="InterPro" id="IPR012338">
    <property type="entry name" value="Beta-lactam/transpept-like"/>
</dbReference>
<dbReference type="InterPro" id="IPR050396">
    <property type="entry name" value="Glycosyltr_51/Transpeptidase"/>
</dbReference>
<evidence type="ECO:0000313" key="20">
    <source>
        <dbReference type="EMBL" id="KKT41821.1"/>
    </source>
</evidence>
<dbReference type="Pfam" id="PF00912">
    <property type="entry name" value="Transgly"/>
    <property type="match status" value="1"/>
</dbReference>
<keyword evidence="10" id="KW-0133">Cell shape</keyword>
<feature type="domain" description="Penicillin-binding protein transpeptidase" evidence="18">
    <location>
        <begin position="338"/>
        <end position="596"/>
    </location>
</feature>
<evidence type="ECO:0000259" key="18">
    <source>
        <dbReference type="Pfam" id="PF00905"/>
    </source>
</evidence>
<comment type="similarity">
    <text evidence="2">In the C-terminal section; belongs to the transpeptidase family.</text>
</comment>
<dbReference type="InterPro" id="IPR036950">
    <property type="entry name" value="PBP_transglycosylase"/>
</dbReference>
<dbReference type="Pfam" id="PF00905">
    <property type="entry name" value="Transpeptidase"/>
    <property type="match status" value="1"/>
</dbReference>
<dbReference type="FunFam" id="1.10.3810.10:FF:000001">
    <property type="entry name" value="Penicillin-binding protein 1A"/>
    <property type="match status" value="1"/>
</dbReference>
<feature type="domain" description="Glycosyl transferase family 51" evidence="19">
    <location>
        <begin position="77"/>
        <end position="247"/>
    </location>
</feature>
<comment type="catalytic activity">
    <reaction evidence="15">
        <text>Preferential cleavage: (Ac)2-L-Lys-D-Ala-|-D-Ala. Also transpeptidation of peptidyl-alanyl moieties that are N-acyl substituents of D-alanine.</text>
        <dbReference type="EC" id="3.4.16.4"/>
    </reaction>
</comment>
<keyword evidence="12 17" id="KW-0472">Membrane</keyword>
<sequence length="833" mass="93730">MEKSFIIAVMALFRKKKKTILWKLAIWAFSAGFVFLVIIVILTSMIKLPDIANFEENRVAQSTKIYDRTGKVLLYDVHGEEKRTVILFEEIPQNIKTATIAIEDDSFYSHFGFRPLSFIRAMITNILHGGFEQGGSTITQQAVKNTLLTKEKTIIRKFKEIIIALRLERKYSKNEILNLYLNQIPYGGGAYGVEAASETFFSKHAKDLTLLEAVYLASLPNAPSYYSPYGKHVKELDQRAVFALDKMRDLGYITKEEYDSVLKEKIKFSPARTKGIIAPHFVIEVRDELNKRFGEDVVEKEGFKVTTTLDAPLQQKADEVVQNHSLEIEKSFNATNEAVIAIDPKSGDILAMVGSRDYFNKDREGNFNITTALRQPGSSFKPFVYATAFKKGFSPETTLFDLPTEFNASCNPDGSAPPGIEQNHCYHPQNYDEKFRGPISLRESLAQSLNVPSVKTLYLAGINDSLSTARDFGITSLNDPSRYGLTLVLGGGEVSILELANAYGVFANDAVFNKYRYILKIESSSGEVLYQPENSPAEVIDKNIARAINDILSDNKARTPAFGSDSALYFPGRKVAAKTGTTNDYRDAWVLGYTPDIVIGAWAGNNNNTPMEKKVAGFIVAPWWHEIMEYALTNMQTSGDFIPPGPFPDDKPYMRGEWRGGTEYIVDKISGKLATENTPKSEQEKKVVKEIHSILYWINRQSPLFQNWEIPIRKWSEANGYFDENQSVIPTEYDNIHSPDNFPKVNSIGITPAKSAYSRSEKIMVNPVIESKFPVVEVDYYLDGEFINSIKKSPFDMVINLNIPDDKSEFEIKIKLYDSIGNSVEKSVVFGIE</sequence>
<keyword evidence="13" id="KW-0511">Multifunctional enzyme</keyword>
<dbReference type="SUPFAM" id="SSF53955">
    <property type="entry name" value="Lysozyme-like"/>
    <property type="match status" value="1"/>
</dbReference>
<keyword evidence="7" id="KW-0328">Glycosyltransferase</keyword>
<evidence type="ECO:0000256" key="8">
    <source>
        <dbReference type="ARBA" id="ARBA00022679"/>
    </source>
</evidence>
<keyword evidence="11" id="KW-0573">Peptidoglycan synthesis</keyword>
<dbReference type="Gene3D" id="1.10.3810.10">
    <property type="entry name" value="Biosynthetic peptidoglycan transglycosylase-like"/>
    <property type="match status" value="1"/>
</dbReference>
<dbReference type="GO" id="GO:0008955">
    <property type="term" value="F:peptidoglycan glycosyltransferase activity"/>
    <property type="evidence" value="ECO:0007669"/>
    <property type="project" value="UniProtKB-EC"/>
</dbReference>
<dbReference type="Proteomes" id="UP000034736">
    <property type="component" value="Unassembled WGS sequence"/>
</dbReference>
<gene>
    <name evidence="20" type="ORF">UW30_C0004G0020</name>
</gene>
<evidence type="ECO:0000256" key="2">
    <source>
        <dbReference type="ARBA" id="ARBA00007090"/>
    </source>
</evidence>
<keyword evidence="8" id="KW-0808">Transferase</keyword>
<dbReference type="GO" id="GO:0008360">
    <property type="term" value="P:regulation of cell shape"/>
    <property type="evidence" value="ECO:0007669"/>
    <property type="project" value="UniProtKB-KW"/>
</dbReference>
<dbReference type="AlphaFoldDB" id="A0A0G1H328"/>
<comment type="catalytic activity">
    <reaction evidence="16">
        <text>[GlcNAc-(1-&gt;4)-Mur2Ac(oyl-L-Ala-gamma-D-Glu-L-Lys-D-Ala-D-Ala)](n)-di-trans,octa-cis-undecaprenyl diphosphate + beta-D-GlcNAc-(1-&gt;4)-Mur2Ac(oyl-L-Ala-gamma-D-Glu-L-Lys-D-Ala-D-Ala)-di-trans,octa-cis-undecaprenyl diphosphate = [GlcNAc-(1-&gt;4)-Mur2Ac(oyl-L-Ala-gamma-D-Glu-L-Lys-D-Ala-D-Ala)](n+1)-di-trans,octa-cis-undecaprenyl diphosphate + di-trans,octa-cis-undecaprenyl diphosphate + H(+)</text>
        <dbReference type="Rhea" id="RHEA:23708"/>
        <dbReference type="Rhea" id="RHEA-COMP:9602"/>
        <dbReference type="Rhea" id="RHEA-COMP:9603"/>
        <dbReference type="ChEBI" id="CHEBI:15378"/>
        <dbReference type="ChEBI" id="CHEBI:58405"/>
        <dbReference type="ChEBI" id="CHEBI:60033"/>
        <dbReference type="ChEBI" id="CHEBI:78435"/>
        <dbReference type="EC" id="2.4.99.28"/>
    </reaction>
</comment>
<dbReference type="InterPro" id="IPR001264">
    <property type="entry name" value="Glyco_trans_51"/>
</dbReference>
<evidence type="ECO:0000256" key="7">
    <source>
        <dbReference type="ARBA" id="ARBA00022676"/>
    </source>
</evidence>
<feature type="transmembrane region" description="Helical" evidence="17">
    <location>
        <begin position="20"/>
        <end position="46"/>
    </location>
</feature>
<evidence type="ECO:0000256" key="9">
    <source>
        <dbReference type="ARBA" id="ARBA00022801"/>
    </source>
</evidence>
<evidence type="ECO:0000256" key="14">
    <source>
        <dbReference type="ARBA" id="ARBA00023316"/>
    </source>
</evidence>
<evidence type="ECO:0000256" key="10">
    <source>
        <dbReference type="ARBA" id="ARBA00022960"/>
    </source>
</evidence>
<comment type="similarity">
    <text evidence="3">In the N-terminal section; belongs to the glycosyltransferase 51 family.</text>
</comment>
<keyword evidence="17" id="KW-1133">Transmembrane helix</keyword>
<dbReference type="PANTHER" id="PTHR32282">
    <property type="entry name" value="BINDING PROTEIN TRANSPEPTIDASE, PUTATIVE-RELATED"/>
    <property type="match status" value="1"/>
</dbReference>
<dbReference type="InterPro" id="IPR023346">
    <property type="entry name" value="Lysozyme-like_dom_sf"/>
</dbReference>
<evidence type="ECO:0000256" key="17">
    <source>
        <dbReference type="SAM" id="Phobius"/>
    </source>
</evidence>
<evidence type="ECO:0000256" key="11">
    <source>
        <dbReference type="ARBA" id="ARBA00022984"/>
    </source>
</evidence>
<name>A0A0G1H328_9BACT</name>
<evidence type="ECO:0000256" key="15">
    <source>
        <dbReference type="ARBA" id="ARBA00034000"/>
    </source>
</evidence>
<evidence type="ECO:0000256" key="1">
    <source>
        <dbReference type="ARBA" id="ARBA00004236"/>
    </source>
</evidence>
<dbReference type="GO" id="GO:0006508">
    <property type="term" value="P:proteolysis"/>
    <property type="evidence" value="ECO:0007669"/>
    <property type="project" value="UniProtKB-KW"/>
</dbReference>
<dbReference type="SUPFAM" id="SSF56601">
    <property type="entry name" value="beta-lactamase/transpeptidase-like"/>
    <property type="match status" value="1"/>
</dbReference>
<keyword evidence="9" id="KW-0378">Hydrolase</keyword>
<reference evidence="20 21" key="1">
    <citation type="journal article" date="2015" name="Nature">
        <title>rRNA introns, odd ribosomes, and small enigmatic genomes across a large radiation of phyla.</title>
        <authorList>
            <person name="Brown C.T."/>
            <person name="Hug L.A."/>
            <person name="Thomas B.C."/>
            <person name="Sharon I."/>
            <person name="Castelle C.J."/>
            <person name="Singh A."/>
            <person name="Wilkins M.J."/>
            <person name="Williams K.H."/>
            <person name="Banfield J.F."/>
        </authorList>
    </citation>
    <scope>NUCLEOTIDE SEQUENCE [LARGE SCALE GENOMIC DNA]</scope>
</reference>
<keyword evidence="4" id="KW-1003">Cell membrane</keyword>
<keyword evidence="5" id="KW-0121">Carboxypeptidase</keyword>
<keyword evidence="6" id="KW-0645">Protease</keyword>
<dbReference type="STRING" id="1618647.UW30_C0004G0020"/>
<evidence type="ECO:0000259" key="19">
    <source>
        <dbReference type="Pfam" id="PF00912"/>
    </source>
</evidence>
<proteinExistence type="inferred from homology"/>
<organism evidence="20 21">
    <name type="scientific">Candidatus Giovannonibacteria bacterium GW2011_GWA2_44_13b</name>
    <dbReference type="NCBI Taxonomy" id="1618647"/>
    <lineage>
        <taxon>Bacteria</taxon>
        <taxon>Candidatus Giovannoniibacteriota</taxon>
    </lineage>
</organism>
<evidence type="ECO:0000256" key="5">
    <source>
        <dbReference type="ARBA" id="ARBA00022645"/>
    </source>
</evidence>
<dbReference type="GO" id="GO:0009252">
    <property type="term" value="P:peptidoglycan biosynthetic process"/>
    <property type="evidence" value="ECO:0007669"/>
    <property type="project" value="UniProtKB-KW"/>
</dbReference>
<comment type="subcellular location">
    <subcellularLocation>
        <location evidence="1">Cell membrane</location>
    </subcellularLocation>
</comment>
<keyword evidence="17" id="KW-0812">Transmembrane</keyword>
<evidence type="ECO:0000313" key="21">
    <source>
        <dbReference type="Proteomes" id="UP000034736"/>
    </source>
</evidence>
<evidence type="ECO:0000256" key="12">
    <source>
        <dbReference type="ARBA" id="ARBA00023136"/>
    </source>
</evidence>
<evidence type="ECO:0000256" key="4">
    <source>
        <dbReference type="ARBA" id="ARBA00022475"/>
    </source>
</evidence>
<dbReference type="PANTHER" id="PTHR32282:SF11">
    <property type="entry name" value="PENICILLIN-BINDING PROTEIN 1B"/>
    <property type="match status" value="1"/>
</dbReference>
<accession>A0A0G1H328</accession>
<evidence type="ECO:0000256" key="6">
    <source>
        <dbReference type="ARBA" id="ARBA00022670"/>
    </source>
</evidence>
<dbReference type="GO" id="GO:0071555">
    <property type="term" value="P:cell wall organization"/>
    <property type="evidence" value="ECO:0007669"/>
    <property type="project" value="UniProtKB-KW"/>
</dbReference>
<dbReference type="GO" id="GO:0009002">
    <property type="term" value="F:serine-type D-Ala-D-Ala carboxypeptidase activity"/>
    <property type="evidence" value="ECO:0007669"/>
    <property type="project" value="UniProtKB-EC"/>
</dbReference>
<keyword evidence="14" id="KW-0961">Cell wall biogenesis/degradation</keyword>
<comment type="caution">
    <text evidence="20">The sequence shown here is derived from an EMBL/GenBank/DDBJ whole genome shotgun (WGS) entry which is preliminary data.</text>
</comment>
<dbReference type="PATRIC" id="fig|1618647.3.peg.249"/>
<dbReference type="GO" id="GO:0008658">
    <property type="term" value="F:penicillin binding"/>
    <property type="evidence" value="ECO:0007669"/>
    <property type="project" value="InterPro"/>
</dbReference>
<dbReference type="GO" id="GO:0005886">
    <property type="term" value="C:plasma membrane"/>
    <property type="evidence" value="ECO:0007669"/>
    <property type="project" value="UniProtKB-SubCell"/>
</dbReference>
<evidence type="ECO:0000256" key="16">
    <source>
        <dbReference type="ARBA" id="ARBA00049902"/>
    </source>
</evidence>
<evidence type="ECO:0000256" key="13">
    <source>
        <dbReference type="ARBA" id="ARBA00023268"/>
    </source>
</evidence>
<dbReference type="EMBL" id="LCHU01000004">
    <property type="protein sequence ID" value="KKT41821.1"/>
    <property type="molecule type" value="Genomic_DNA"/>
</dbReference>
<dbReference type="NCBIfam" id="TIGR02074">
    <property type="entry name" value="PBP_1a_fam"/>
    <property type="match status" value="1"/>
</dbReference>